<organism evidence="1 2">
    <name type="scientific">Sphaerobolus stellatus (strain SS14)</name>
    <dbReference type="NCBI Taxonomy" id="990650"/>
    <lineage>
        <taxon>Eukaryota</taxon>
        <taxon>Fungi</taxon>
        <taxon>Dikarya</taxon>
        <taxon>Basidiomycota</taxon>
        <taxon>Agaricomycotina</taxon>
        <taxon>Agaricomycetes</taxon>
        <taxon>Phallomycetidae</taxon>
        <taxon>Geastrales</taxon>
        <taxon>Sphaerobolaceae</taxon>
        <taxon>Sphaerobolus</taxon>
    </lineage>
</organism>
<keyword evidence="2" id="KW-1185">Reference proteome</keyword>
<name>A0A0C9VIQ8_SPHS4</name>
<accession>A0A0C9VIQ8</accession>
<evidence type="ECO:0000313" key="1">
    <source>
        <dbReference type="EMBL" id="KIJ41397.1"/>
    </source>
</evidence>
<gene>
    <name evidence="1" type="ORF">M422DRAFT_255589</name>
</gene>
<evidence type="ECO:0000313" key="2">
    <source>
        <dbReference type="Proteomes" id="UP000054279"/>
    </source>
</evidence>
<sequence length="321" mass="36520">MAILRLSSASAPNLNHHELGLRLSDANSNEDVVDVPDEVKPFHHLRSLPSFASSRQIWPPWRFAEDQMESASTVSNGPTLTSLLISYTSGVPGDPEDFFRDFPFSQWSKDVINTLFRRHPKITTLVIQANRNFIAEPFTPDVLPKLQTFATNLPLHTTLSIGLATQLIHVYSVFDDESMPRVQAMTHLRECVAHLDTKDYDFPTDLTSGIQKLILFINPKFRQSSISQNDIWTECFARRSNALSNLTHLGGISLINNDRGVPFSMFSELMKIPFLKYIGGNEVPYEHWGCQMLSETDTFFWNGWSLENVLEWTPVEKFVTD</sequence>
<dbReference type="AlphaFoldDB" id="A0A0C9VIQ8"/>
<proteinExistence type="predicted"/>
<reference evidence="1 2" key="1">
    <citation type="submission" date="2014-06" db="EMBL/GenBank/DDBJ databases">
        <title>Evolutionary Origins and Diversification of the Mycorrhizal Mutualists.</title>
        <authorList>
            <consortium name="DOE Joint Genome Institute"/>
            <consortium name="Mycorrhizal Genomics Consortium"/>
            <person name="Kohler A."/>
            <person name="Kuo A."/>
            <person name="Nagy L.G."/>
            <person name="Floudas D."/>
            <person name="Copeland A."/>
            <person name="Barry K.W."/>
            <person name="Cichocki N."/>
            <person name="Veneault-Fourrey C."/>
            <person name="LaButti K."/>
            <person name="Lindquist E.A."/>
            <person name="Lipzen A."/>
            <person name="Lundell T."/>
            <person name="Morin E."/>
            <person name="Murat C."/>
            <person name="Riley R."/>
            <person name="Ohm R."/>
            <person name="Sun H."/>
            <person name="Tunlid A."/>
            <person name="Henrissat B."/>
            <person name="Grigoriev I.V."/>
            <person name="Hibbett D.S."/>
            <person name="Martin F."/>
        </authorList>
    </citation>
    <scope>NUCLEOTIDE SEQUENCE [LARGE SCALE GENOMIC DNA]</scope>
    <source>
        <strain evidence="1 2">SS14</strain>
    </source>
</reference>
<dbReference type="Proteomes" id="UP000054279">
    <property type="component" value="Unassembled WGS sequence"/>
</dbReference>
<dbReference type="HOGENOM" id="CLU_866456_0_0_1"/>
<dbReference type="EMBL" id="KN837137">
    <property type="protein sequence ID" value="KIJ41397.1"/>
    <property type="molecule type" value="Genomic_DNA"/>
</dbReference>
<protein>
    <submittedName>
        <fullName evidence="1">Uncharacterized protein</fullName>
    </submittedName>
</protein>